<proteinExistence type="predicted"/>
<evidence type="ECO:0000256" key="1">
    <source>
        <dbReference type="SAM" id="MobiDB-lite"/>
    </source>
</evidence>
<name>A0A8E5HWN1_USTVR</name>
<organism evidence="2 3">
    <name type="scientific">Ustilaginoidea virens</name>
    <name type="common">Rice false smut fungus</name>
    <name type="synonym">Villosiclava virens</name>
    <dbReference type="NCBI Taxonomy" id="1159556"/>
    <lineage>
        <taxon>Eukaryota</taxon>
        <taxon>Fungi</taxon>
        <taxon>Dikarya</taxon>
        <taxon>Ascomycota</taxon>
        <taxon>Pezizomycotina</taxon>
        <taxon>Sordariomycetes</taxon>
        <taxon>Hypocreomycetidae</taxon>
        <taxon>Hypocreales</taxon>
        <taxon>Clavicipitaceae</taxon>
        <taxon>Ustilaginoidea</taxon>
    </lineage>
</organism>
<protein>
    <submittedName>
        <fullName evidence="2">Uncharacterized protein</fullName>
    </submittedName>
</protein>
<evidence type="ECO:0000313" key="2">
    <source>
        <dbReference type="EMBL" id="QUC22604.1"/>
    </source>
</evidence>
<accession>A0A8E5HWN1</accession>
<dbReference type="GeneID" id="66067622"/>
<dbReference type="KEGG" id="uvi:66067622"/>
<gene>
    <name evidence="2" type="ORF">UV8b_06845</name>
</gene>
<dbReference type="EMBL" id="CP072757">
    <property type="protein sequence ID" value="QUC22604.1"/>
    <property type="molecule type" value="Genomic_DNA"/>
</dbReference>
<sequence length="93" mass="10198">MTTMQPDQRRASTSKRGGGSGSKLDMARLCATVLGASYWAAGRRRRALACCAVAWTFRDGEPVMGCQTCSGRDSPWFAVVGRRWPSLTVVDRR</sequence>
<dbReference type="Proteomes" id="UP000027002">
    <property type="component" value="Chromosome 5"/>
</dbReference>
<keyword evidence="3" id="KW-1185">Reference proteome</keyword>
<reference evidence="2" key="1">
    <citation type="submission" date="2020-03" db="EMBL/GenBank/DDBJ databases">
        <title>A mixture of massive structural variations and highly conserved coding sequences in Ustilaginoidea virens genome.</title>
        <authorList>
            <person name="Zhang K."/>
            <person name="Zhao Z."/>
            <person name="Zhang Z."/>
            <person name="Li Y."/>
            <person name="Hsiang T."/>
            <person name="Sun W."/>
        </authorList>
    </citation>
    <scope>NUCLEOTIDE SEQUENCE</scope>
    <source>
        <strain evidence="2">UV-8b</strain>
    </source>
</reference>
<evidence type="ECO:0000313" key="3">
    <source>
        <dbReference type="Proteomes" id="UP000027002"/>
    </source>
</evidence>
<feature type="region of interest" description="Disordered" evidence="1">
    <location>
        <begin position="1"/>
        <end position="23"/>
    </location>
</feature>
<dbReference type="AlphaFoldDB" id="A0A8E5HWN1"/>
<dbReference type="RefSeq" id="XP_043000277.1">
    <property type="nucleotide sequence ID" value="XM_043144342.1"/>
</dbReference>